<dbReference type="InterPro" id="IPR027417">
    <property type="entry name" value="P-loop_NTPase"/>
</dbReference>
<reference evidence="1 2" key="1">
    <citation type="submission" date="2016-03" db="EMBL/GenBank/DDBJ databases">
        <authorList>
            <person name="Montgomery M.T."/>
            <person name="Guerrero C.A."/>
            <person name="Mavrich T.N."/>
            <person name="Pope W.H."/>
            <person name="Garlena R.A."/>
            <person name="Russell D.A."/>
            <person name="Jacobs-Sera D."/>
            <person name="Hendrix R.W."/>
            <person name="Hatfull G.F."/>
        </authorList>
    </citation>
    <scope>NUCLEOTIDE SEQUENCE [LARGE SCALE GENOMIC DNA]</scope>
</reference>
<sequence length="674" mass="75417">MPPRNKKVGVLKSNPIQAPRPRIANNNWGTGGNNPPPDNTAWLINNPEFDEKPATMEQFLGPGYLDMDPTQNPNLPKGVGIRPGVKQALIDIFGDDIDPECVSVARRAMFTGGIGVGKSTLAAVALSYMVHWVSCLHDPQAYFELLPDSPIAFMIMSTKATQAREVLFGKVKAMVENSVWFKANALPNQGKGESNIKNQLRFPRHIWLVPGTSEETAFEGYDILGGVIDEGDSHKQTDTKDYAEAGWNTIESRISSRFTDPTRGDTRGLLMVMGQMKKQDGFMARKKKDLEKDDKAVVVFMNIWESRGKEYYRNRKTGKIEVFHFDIVRKVIVPPLAAQAVQSPNIIEIPVAYKKDFENDPVKALRDHAGIPPAVEDPFITAVDRIDDAQNKWAERFADIKYTVDSDTTNPGFHPDFFATDALKRAIHVDIAYASHGDAMGMAMGHVSEIVDVDGEIKPYIVIDFLLRMKPSGGQQLMLSDFRQIIYNIRDDLGFKVGVVTYDGFQSVDSVQILKKKKFNTAELSMDKKKGPYEDLRQAIYERRIEFPAYLTYLNKGDLEKVNIVKKELMELSDVGLKIDHPPNGSKDLADALAGVVHVLMGNNSYRRGAARGDRKVPLMEDDQDLSQISVAEKLPDDVEKQLAKKYDPFTNDLSNLGLPPIERDPFKRLRMGS</sequence>
<organism evidence="1 2">
    <name type="scientific">Gordonia phage Kampe</name>
    <dbReference type="NCBI Taxonomy" id="1838069"/>
    <lineage>
        <taxon>Viruses</taxon>
        <taxon>Duplodnaviria</taxon>
        <taxon>Heunggongvirae</taxon>
        <taxon>Uroviricota</taxon>
        <taxon>Caudoviricetes</taxon>
        <taxon>Orchidvirus</taxon>
        <taxon>Orchidvirus orchid</taxon>
    </lineage>
</organism>
<proteinExistence type="predicted"/>
<name>A0A160DHF7_9CAUD</name>
<protein>
    <submittedName>
        <fullName evidence="1">Terminase</fullName>
    </submittedName>
</protein>
<evidence type="ECO:0000313" key="1">
    <source>
        <dbReference type="EMBL" id="ANA87471.1"/>
    </source>
</evidence>
<gene>
    <name evidence="1" type="primary">10</name>
    <name evidence="1" type="ORF">PBI_KAMPE_10</name>
</gene>
<evidence type="ECO:0000313" key="2">
    <source>
        <dbReference type="Proteomes" id="UP000230925"/>
    </source>
</evidence>
<dbReference type="Gene3D" id="3.40.50.300">
    <property type="entry name" value="P-loop containing nucleotide triphosphate hydrolases"/>
    <property type="match status" value="1"/>
</dbReference>
<dbReference type="EMBL" id="KU998254">
    <property type="protein sequence ID" value="ANA87471.1"/>
    <property type="molecule type" value="Genomic_DNA"/>
</dbReference>
<dbReference type="Proteomes" id="UP000230925">
    <property type="component" value="Segment"/>
</dbReference>
<accession>A0A160DHF7</accession>